<dbReference type="RefSeq" id="WP_377716287.1">
    <property type="nucleotide sequence ID" value="NZ_JBHTJM010000010.1"/>
</dbReference>
<evidence type="ECO:0000313" key="2">
    <source>
        <dbReference type="EMBL" id="MFD0964738.1"/>
    </source>
</evidence>
<keyword evidence="1" id="KW-0732">Signal</keyword>
<evidence type="ECO:0000256" key="1">
    <source>
        <dbReference type="SAM" id="SignalP"/>
    </source>
</evidence>
<comment type="caution">
    <text evidence="2">The sequence shown here is derived from an EMBL/GenBank/DDBJ whole genome shotgun (WGS) entry which is preliminary data.</text>
</comment>
<organism evidence="2 3">
    <name type="scientific">Pseudofulvibacter geojedonensis</name>
    <dbReference type="NCBI Taxonomy" id="1123758"/>
    <lineage>
        <taxon>Bacteria</taxon>
        <taxon>Pseudomonadati</taxon>
        <taxon>Bacteroidota</taxon>
        <taxon>Flavobacteriia</taxon>
        <taxon>Flavobacteriales</taxon>
        <taxon>Flavobacteriaceae</taxon>
        <taxon>Pseudofulvibacter</taxon>
    </lineage>
</organism>
<sequence>MKNVIAKLSVFILALGLLSFSPNISTINGWEVLGKKNVNMKADHDVIMVTAKEGRFNKVKFKVTKAPIYVKNVKIVYGNGSSENHVINSAIKKGILTRAIDLKGRNRIIKKIVFNYKTINVGKGRAHIIALGKH</sequence>
<proteinExistence type="predicted"/>
<protein>
    <submittedName>
        <fullName evidence="2">Uncharacterized protein</fullName>
    </submittedName>
</protein>
<name>A0ABW3I4E2_9FLAO</name>
<evidence type="ECO:0000313" key="3">
    <source>
        <dbReference type="Proteomes" id="UP001596997"/>
    </source>
</evidence>
<dbReference type="Proteomes" id="UP001596997">
    <property type="component" value="Unassembled WGS sequence"/>
</dbReference>
<keyword evidence="3" id="KW-1185">Reference proteome</keyword>
<feature type="signal peptide" evidence="1">
    <location>
        <begin position="1"/>
        <end position="25"/>
    </location>
</feature>
<dbReference type="EMBL" id="JBHTJM010000010">
    <property type="protein sequence ID" value="MFD0964738.1"/>
    <property type="molecule type" value="Genomic_DNA"/>
</dbReference>
<reference evidence="3" key="1">
    <citation type="journal article" date="2019" name="Int. J. Syst. Evol. Microbiol.">
        <title>The Global Catalogue of Microorganisms (GCM) 10K type strain sequencing project: providing services to taxonomists for standard genome sequencing and annotation.</title>
        <authorList>
            <consortium name="The Broad Institute Genomics Platform"/>
            <consortium name="The Broad Institute Genome Sequencing Center for Infectious Disease"/>
            <person name="Wu L."/>
            <person name="Ma J."/>
        </authorList>
    </citation>
    <scope>NUCLEOTIDE SEQUENCE [LARGE SCALE GENOMIC DNA]</scope>
    <source>
        <strain evidence="3">CCUG 62114</strain>
    </source>
</reference>
<feature type="chain" id="PRO_5045261020" evidence="1">
    <location>
        <begin position="26"/>
        <end position="134"/>
    </location>
</feature>
<gene>
    <name evidence="2" type="ORF">ACFQ1O_12055</name>
</gene>
<accession>A0ABW3I4E2</accession>